<sequence>MGDTPIPEGIFSLLDTDLYKLTMQCAVLKYFPDVEVTYGFTNRTPGMKLSRGAYKWLLEQMKRLENITITPDEIDFLQKSCTYFNDAYLSYLRNFRLKPSQQIHIKFTPDDNTNDDDDTAVGILEYAVEGLWVETILYEIPLLALTSEAYFKFCDTDWNHAGQEEKAYAKGMTLLEHGCMFSEFGSRRRRDYHTHDLVMKGLCRAAEDARQRGFPGKLSGTSNVHFAMKYGVAPVGTVAHEWYMGIAAYTNDYENANEMGLRYWLGCFGEGVLGIALTDTFGTPAFLEAFSKPIPDYTTPSRGVDATFPSSTATTEIATPESLADIKAPIKAPSHHAPKQAPQKTYAQVFTGIRQDSGDPKNFVKLVREFYDKQGITEKKVIVFSDSLKVDNCLEYKAISEQAGFQPTFGVGTFFTNDFTKLSTNTKSIPLNIVIKIASAGGRPAVKLSDNLGKNTGDKQLVQEVKRRLGYVESVWEEGNEATRWGKKGD</sequence>
<feature type="domain" description="Nicotinate phosphoribosyltransferase N-terminal" evidence="9">
    <location>
        <begin position="14"/>
        <end position="146"/>
    </location>
</feature>
<gene>
    <name evidence="10" type="ORF">TCE0_017r04013</name>
</gene>
<dbReference type="Pfam" id="PF17767">
    <property type="entry name" value="NAPRTase_N"/>
    <property type="match status" value="1"/>
</dbReference>
<reference evidence="11" key="1">
    <citation type="journal article" date="2015" name="Genome Announc.">
        <title>Draft genome sequence of Talaromyces cellulolyticus strain Y-94, a source of lignocellulosic biomass-degrading enzymes.</title>
        <authorList>
            <person name="Fujii T."/>
            <person name="Koike H."/>
            <person name="Sawayama S."/>
            <person name="Yano S."/>
            <person name="Inoue H."/>
        </authorList>
    </citation>
    <scope>NUCLEOTIDE SEQUENCE [LARGE SCALE GENOMIC DNA]</scope>
    <source>
        <strain evidence="11">Y-94</strain>
    </source>
</reference>
<evidence type="ECO:0000256" key="7">
    <source>
        <dbReference type="ARBA" id="ARBA00048668"/>
    </source>
</evidence>
<dbReference type="Gene3D" id="3.20.140.10">
    <property type="entry name" value="nicotinate phosphoribosyltransferase"/>
    <property type="match status" value="2"/>
</dbReference>
<dbReference type="InterPro" id="IPR007229">
    <property type="entry name" value="Nic_PRibTrfase-Fam"/>
</dbReference>
<dbReference type="InterPro" id="IPR036068">
    <property type="entry name" value="Nicotinate_pribotase-like_C"/>
</dbReference>
<comment type="pathway">
    <text evidence="1">Cofactor biosynthesis; NAD(+) biosynthesis; nicotinate D-ribonucleotide from nicotinate: step 1/1.</text>
</comment>
<evidence type="ECO:0000256" key="2">
    <source>
        <dbReference type="ARBA" id="ARBA00010897"/>
    </source>
</evidence>
<keyword evidence="5" id="KW-0436">Ligase</keyword>
<keyword evidence="4" id="KW-0597">Phosphoprotein</keyword>
<dbReference type="SUPFAM" id="SSF51690">
    <property type="entry name" value="Nicotinate/Quinolinate PRTase C-terminal domain-like"/>
    <property type="match status" value="1"/>
</dbReference>
<comment type="caution">
    <text evidence="10">The sequence shown here is derived from an EMBL/GenBank/DDBJ whole genome shotgun (WGS) entry which is preliminary data.</text>
</comment>
<dbReference type="AlphaFoldDB" id="A0A6V8H2U4"/>
<proteinExistence type="inferred from homology"/>
<dbReference type="InterPro" id="IPR041525">
    <property type="entry name" value="N/Namide_PRibTrfase"/>
</dbReference>
<evidence type="ECO:0000313" key="10">
    <source>
        <dbReference type="EMBL" id="GAM35575.1"/>
    </source>
</evidence>
<dbReference type="Proteomes" id="UP000053095">
    <property type="component" value="Unassembled WGS sequence"/>
</dbReference>
<name>A0A6V8H2U4_TALPI</name>
<comment type="similarity">
    <text evidence="2">Belongs to the NAPRTase family.</text>
</comment>
<evidence type="ECO:0000256" key="4">
    <source>
        <dbReference type="ARBA" id="ARBA00022553"/>
    </source>
</evidence>
<evidence type="ECO:0000256" key="6">
    <source>
        <dbReference type="ARBA" id="ARBA00022642"/>
    </source>
</evidence>
<dbReference type="EC" id="6.3.4.21" evidence="3"/>
<feature type="domain" description="Nicotinate/nicotinamide phosphoribosyltransferase" evidence="8">
    <location>
        <begin position="343"/>
        <end position="470"/>
    </location>
</feature>
<dbReference type="UniPathway" id="UPA00253">
    <property type="reaction ID" value="UER00457"/>
</dbReference>
<evidence type="ECO:0000259" key="9">
    <source>
        <dbReference type="Pfam" id="PF17767"/>
    </source>
</evidence>
<evidence type="ECO:0000313" key="11">
    <source>
        <dbReference type="Proteomes" id="UP000053095"/>
    </source>
</evidence>
<dbReference type="GO" id="GO:0004516">
    <property type="term" value="F:nicotinate phosphoribosyltransferase activity"/>
    <property type="evidence" value="ECO:0007669"/>
    <property type="project" value="UniProtKB-EC"/>
</dbReference>
<accession>A0A6V8H2U4</accession>
<dbReference type="PANTHER" id="PTHR11098">
    <property type="entry name" value="NICOTINATE PHOSPHORIBOSYLTRANSFERASE"/>
    <property type="match status" value="1"/>
</dbReference>
<dbReference type="PIRSF" id="PIRSF000484">
    <property type="entry name" value="NAPRT"/>
    <property type="match status" value="1"/>
</dbReference>
<evidence type="ECO:0000256" key="3">
    <source>
        <dbReference type="ARBA" id="ARBA00013236"/>
    </source>
</evidence>
<evidence type="ECO:0000256" key="5">
    <source>
        <dbReference type="ARBA" id="ARBA00022598"/>
    </source>
</evidence>
<dbReference type="GO" id="GO:0034355">
    <property type="term" value="P:NAD+ biosynthetic process via the salvage pathway"/>
    <property type="evidence" value="ECO:0007669"/>
    <property type="project" value="TreeGrafter"/>
</dbReference>
<organism evidence="10 11">
    <name type="scientific">Talaromyces pinophilus</name>
    <name type="common">Penicillium pinophilum</name>
    <dbReference type="NCBI Taxonomy" id="128442"/>
    <lineage>
        <taxon>Eukaryota</taxon>
        <taxon>Fungi</taxon>
        <taxon>Dikarya</taxon>
        <taxon>Ascomycota</taxon>
        <taxon>Pezizomycotina</taxon>
        <taxon>Eurotiomycetes</taxon>
        <taxon>Eurotiomycetidae</taxon>
        <taxon>Eurotiales</taxon>
        <taxon>Trichocomaceae</taxon>
        <taxon>Talaromyces</taxon>
        <taxon>Talaromyces sect. Talaromyces</taxon>
    </lineage>
</organism>
<dbReference type="PANTHER" id="PTHR11098:SF1">
    <property type="entry name" value="NICOTINATE PHOSPHORIBOSYLTRANSFERASE"/>
    <property type="match status" value="1"/>
</dbReference>
<dbReference type="EMBL" id="DF933813">
    <property type="protein sequence ID" value="GAM35575.1"/>
    <property type="molecule type" value="Genomic_DNA"/>
</dbReference>
<comment type="catalytic activity">
    <reaction evidence="7">
        <text>5-phospho-alpha-D-ribose 1-diphosphate + nicotinate + ATP + H2O = nicotinate beta-D-ribonucleotide + ADP + phosphate + diphosphate</text>
        <dbReference type="Rhea" id="RHEA:36163"/>
        <dbReference type="ChEBI" id="CHEBI:15377"/>
        <dbReference type="ChEBI" id="CHEBI:30616"/>
        <dbReference type="ChEBI" id="CHEBI:32544"/>
        <dbReference type="ChEBI" id="CHEBI:33019"/>
        <dbReference type="ChEBI" id="CHEBI:43474"/>
        <dbReference type="ChEBI" id="CHEBI:57502"/>
        <dbReference type="ChEBI" id="CHEBI:58017"/>
        <dbReference type="ChEBI" id="CHEBI:456216"/>
        <dbReference type="EC" id="6.3.4.21"/>
    </reaction>
</comment>
<feature type="domain" description="Nicotinate/nicotinamide phosphoribosyltransferase" evidence="8">
    <location>
        <begin position="180"/>
        <end position="292"/>
    </location>
</feature>
<protein>
    <recommendedName>
        <fullName evidence="3">nicotinate phosphoribosyltransferase</fullName>
        <ecNumber evidence="3">6.3.4.21</ecNumber>
    </recommendedName>
</protein>
<evidence type="ECO:0000256" key="1">
    <source>
        <dbReference type="ARBA" id="ARBA00004952"/>
    </source>
</evidence>
<dbReference type="Pfam" id="PF04095">
    <property type="entry name" value="NAPRTase"/>
    <property type="match status" value="2"/>
</dbReference>
<keyword evidence="6" id="KW-0662">Pyridine nucleotide biosynthesis</keyword>
<dbReference type="InterPro" id="IPR040727">
    <property type="entry name" value="NAPRTase_N"/>
</dbReference>
<dbReference type="SUPFAM" id="SSF54675">
    <property type="entry name" value="Nicotinate/Quinolinate PRTase N-terminal domain-like"/>
    <property type="match status" value="1"/>
</dbReference>
<dbReference type="GO" id="GO:0005829">
    <property type="term" value="C:cytosol"/>
    <property type="evidence" value="ECO:0007669"/>
    <property type="project" value="TreeGrafter"/>
</dbReference>
<evidence type="ECO:0000259" key="8">
    <source>
        <dbReference type="Pfam" id="PF04095"/>
    </source>
</evidence>
<keyword evidence="11" id="KW-1185">Reference proteome</keyword>